<keyword evidence="2" id="KW-1185">Reference proteome</keyword>
<feature type="non-terminal residue" evidence="1">
    <location>
        <position position="129"/>
    </location>
</feature>
<gene>
    <name evidence="1" type="ORF">RPERSI_LOCUS35834</name>
</gene>
<reference evidence="1" key="1">
    <citation type="submission" date="2021-06" db="EMBL/GenBank/DDBJ databases">
        <authorList>
            <person name="Kallberg Y."/>
            <person name="Tangrot J."/>
            <person name="Rosling A."/>
        </authorList>
    </citation>
    <scope>NUCLEOTIDE SEQUENCE</scope>
    <source>
        <strain evidence="1">MA461A</strain>
    </source>
</reference>
<evidence type="ECO:0000313" key="2">
    <source>
        <dbReference type="Proteomes" id="UP000789920"/>
    </source>
</evidence>
<proteinExistence type="predicted"/>
<organism evidence="1 2">
    <name type="scientific">Racocetra persica</name>
    <dbReference type="NCBI Taxonomy" id="160502"/>
    <lineage>
        <taxon>Eukaryota</taxon>
        <taxon>Fungi</taxon>
        <taxon>Fungi incertae sedis</taxon>
        <taxon>Mucoromycota</taxon>
        <taxon>Glomeromycotina</taxon>
        <taxon>Glomeromycetes</taxon>
        <taxon>Diversisporales</taxon>
        <taxon>Gigasporaceae</taxon>
        <taxon>Racocetra</taxon>
    </lineage>
</organism>
<sequence length="129" mass="14277">ILMLSGIGPKNNLEDNNIKVRKELPVGRNLWDHPSCCITATVSVPNSTSASKLNYSSFGVDLAILHKGNSQGKVPSENEFLDERPDIQIFAEAFLFDYTILANHPTEEKEFYSMLSSLNIPSSVGHLEL</sequence>
<accession>A0ACA9SXS0</accession>
<dbReference type="Proteomes" id="UP000789920">
    <property type="component" value="Unassembled WGS sequence"/>
</dbReference>
<feature type="non-terminal residue" evidence="1">
    <location>
        <position position="1"/>
    </location>
</feature>
<dbReference type="EMBL" id="CAJVQC010168010">
    <property type="protein sequence ID" value="CAG8849910.1"/>
    <property type="molecule type" value="Genomic_DNA"/>
</dbReference>
<evidence type="ECO:0000313" key="1">
    <source>
        <dbReference type="EMBL" id="CAG8849910.1"/>
    </source>
</evidence>
<comment type="caution">
    <text evidence="1">The sequence shown here is derived from an EMBL/GenBank/DDBJ whole genome shotgun (WGS) entry which is preliminary data.</text>
</comment>
<name>A0ACA9SXS0_9GLOM</name>
<protein>
    <submittedName>
        <fullName evidence="1">13558_t:CDS:1</fullName>
    </submittedName>
</protein>